<comment type="caution">
    <text evidence="3">The sequence shown here is derived from an EMBL/GenBank/DDBJ whole genome shotgun (WGS) entry which is preliminary data.</text>
</comment>
<protein>
    <recommendedName>
        <fullName evidence="5">Glucose-6-phosphate dehydrogenase subunit</fullName>
    </recommendedName>
</protein>
<dbReference type="EMBL" id="JSAN01000060">
    <property type="protein sequence ID" value="KIC72209.1"/>
    <property type="molecule type" value="Genomic_DNA"/>
</dbReference>
<dbReference type="PATRIC" id="fig|362787.3.peg.912"/>
<dbReference type="Proteomes" id="UP000031465">
    <property type="component" value="Unassembled WGS sequence"/>
</dbReference>
<evidence type="ECO:0008006" key="5">
    <source>
        <dbReference type="Google" id="ProtNLM"/>
    </source>
</evidence>
<feature type="domain" description="Glucose-6-phosphate dehydrogenase assembly protein OpcA C-terminal" evidence="2">
    <location>
        <begin position="174"/>
        <end position="304"/>
    </location>
</feature>
<proteinExistence type="predicted"/>
<reference evidence="3 4" key="1">
    <citation type="journal article" date="2014" name="Mol. Biol. Evol.">
        <title>Massive expansion of Ubiquitination-related gene families within the Chlamydiae.</title>
        <authorList>
            <person name="Domman D."/>
            <person name="Collingro A."/>
            <person name="Lagkouvardos I."/>
            <person name="Gehre L."/>
            <person name="Weinmaier T."/>
            <person name="Rattei T."/>
            <person name="Subtil A."/>
            <person name="Horn M."/>
        </authorList>
    </citation>
    <scope>NUCLEOTIDE SEQUENCE [LARGE SCALE GENOMIC DNA]</scope>
    <source>
        <strain evidence="3 4">EI2</strain>
    </source>
</reference>
<dbReference type="InterPro" id="IPR046802">
    <property type="entry name" value="OpcA_G6PD_C"/>
</dbReference>
<dbReference type="Pfam" id="PF20171">
    <property type="entry name" value="OpcA_G6PD_C"/>
    <property type="match status" value="1"/>
</dbReference>
<evidence type="ECO:0000259" key="2">
    <source>
        <dbReference type="Pfam" id="PF20171"/>
    </source>
</evidence>
<name>A0A0C1H3U7_9BACT</name>
<evidence type="ECO:0000259" key="1">
    <source>
        <dbReference type="Pfam" id="PF10128"/>
    </source>
</evidence>
<dbReference type="PANTHER" id="PTHR38658">
    <property type="entry name" value="OXPP CYCLE PROTEIN OPCA-RELATED"/>
    <property type="match status" value="1"/>
</dbReference>
<accession>A0A0C1H3U7</accession>
<dbReference type="InterPro" id="IPR046801">
    <property type="entry name" value="OpcA_G6PD_N"/>
</dbReference>
<sequence>MEVEKKEIIPDLQTEFNKLANTQQSKTKACLFNLIIYTQEKSRSDYFTSMVKMIAKQFPCRIIFVQGDRTTKDSYLRVNVSTEIGKETKGFTCDQILIEAAGKELSKVPFLILPVFVPSLPIYLVWGEDPTTENTILPHLQKFATRLIFDSECTKDLQHFSRTMQQKIQSSSIQIVDMNWARIGGWREIVAQTFDSKERFGQLATAQSIKITYNNLPSPFFTHPDTQAIYLQAWLASRLGWKFIKRKIEQAVHTLYYKGNKETVKIQLIGVTDKELSPEDIIAIDVSDDIDYVCHLKRQGNNQVSVQACNQYQCELPFTLWLPTIRTGRSFMQEIFYQKVSHHYLDMLHLISQANWSL</sequence>
<dbReference type="RefSeq" id="WP_039357861.1">
    <property type="nucleotide sequence ID" value="NZ_JSAN01000060.1"/>
</dbReference>
<dbReference type="PANTHER" id="PTHR38658:SF1">
    <property type="entry name" value="OXPP CYCLE PROTEIN OPCA-RELATED"/>
    <property type="match status" value="1"/>
</dbReference>
<dbReference type="Pfam" id="PF10128">
    <property type="entry name" value="OpcA_G6PD_assem"/>
    <property type="match status" value="1"/>
</dbReference>
<evidence type="ECO:0000313" key="3">
    <source>
        <dbReference type="EMBL" id="KIC72209.1"/>
    </source>
</evidence>
<evidence type="ECO:0000313" key="4">
    <source>
        <dbReference type="Proteomes" id="UP000031465"/>
    </source>
</evidence>
<feature type="domain" description="Glucose-6-phosphate dehydrogenase assembly protein OpcA N-terminal" evidence="1">
    <location>
        <begin position="52"/>
        <end position="165"/>
    </location>
</feature>
<organism evidence="3 4">
    <name type="scientific">Candidatus Protochlamydia amoebophila</name>
    <dbReference type="NCBI Taxonomy" id="362787"/>
    <lineage>
        <taxon>Bacteria</taxon>
        <taxon>Pseudomonadati</taxon>
        <taxon>Chlamydiota</taxon>
        <taxon>Chlamydiia</taxon>
        <taxon>Parachlamydiales</taxon>
        <taxon>Parachlamydiaceae</taxon>
        <taxon>Candidatus Protochlamydia</taxon>
    </lineage>
</organism>
<dbReference type="AlphaFoldDB" id="A0A0C1H3U7"/>
<gene>
    <name evidence="3" type="ORF">DB44_CN00150</name>
</gene>
<dbReference type="InterPro" id="IPR004555">
    <property type="entry name" value="G6PDH_assembly_OpcA"/>
</dbReference>